<evidence type="ECO:0000313" key="2">
    <source>
        <dbReference type="EMBL" id="GGK10239.1"/>
    </source>
</evidence>
<keyword evidence="3" id="KW-1185">Reference proteome</keyword>
<evidence type="ECO:0000313" key="3">
    <source>
        <dbReference type="Proteomes" id="UP000612329"/>
    </source>
</evidence>
<proteinExistence type="predicted"/>
<dbReference type="Proteomes" id="UP000612329">
    <property type="component" value="Unassembled WGS sequence"/>
</dbReference>
<keyword evidence="1" id="KW-0472">Membrane</keyword>
<reference evidence="2" key="2">
    <citation type="submission" date="2020-09" db="EMBL/GenBank/DDBJ databases">
        <authorList>
            <person name="Sun Q."/>
            <person name="Ohkuma M."/>
        </authorList>
    </citation>
    <scope>NUCLEOTIDE SEQUENCE</scope>
    <source>
        <strain evidence="2">JCM 12862</strain>
    </source>
</reference>
<accession>A0A8J3FCW5</accession>
<evidence type="ECO:0000256" key="1">
    <source>
        <dbReference type="SAM" id="Phobius"/>
    </source>
</evidence>
<evidence type="ECO:0008006" key="4">
    <source>
        <dbReference type="Google" id="ProtNLM"/>
    </source>
</evidence>
<dbReference type="RefSeq" id="WP_188649261.1">
    <property type="nucleotide sequence ID" value="NZ_BMNR01000001.1"/>
</dbReference>
<protein>
    <recommendedName>
        <fullName evidence="4">GTP-binding protein</fullName>
    </recommendedName>
</protein>
<feature type="transmembrane region" description="Helical" evidence="1">
    <location>
        <begin position="119"/>
        <end position="139"/>
    </location>
</feature>
<organism evidence="2 3">
    <name type="scientific">Yeosuana aromativorans</name>
    <dbReference type="NCBI Taxonomy" id="288019"/>
    <lineage>
        <taxon>Bacteria</taxon>
        <taxon>Pseudomonadati</taxon>
        <taxon>Bacteroidota</taxon>
        <taxon>Flavobacteriia</taxon>
        <taxon>Flavobacteriales</taxon>
        <taxon>Flavobacteriaceae</taxon>
        <taxon>Yeosuana</taxon>
    </lineage>
</organism>
<keyword evidence="1" id="KW-0812">Transmembrane</keyword>
<comment type="caution">
    <text evidence="2">The sequence shown here is derived from an EMBL/GenBank/DDBJ whole genome shotgun (WGS) entry which is preliminary data.</text>
</comment>
<feature type="transmembrane region" description="Helical" evidence="1">
    <location>
        <begin position="90"/>
        <end position="113"/>
    </location>
</feature>
<dbReference type="EMBL" id="BMNR01000001">
    <property type="protein sequence ID" value="GGK10239.1"/>
    <property type="molecule type" value="Genomic_DNA"/>
</dbReference>
<reference evidence="2" key="1">
    <citation type="journal article" date="2014" name="Int. J. Syst. Evol. Microbiol.">
        <title>Complete genome sequence of Corynebacterium casei LMG S-19264T (=DSM 44701T), isolated from a smear-ripened cheese.</title>
        <authorList>
            <consortium name="US DOE Joint Genome Institute (JGI-PGF)"/>
            <person name="Walter F."/>
            <person name="Albersmeier A."/>
            <person name="Kalinowski J."/>
            <person name="Ruckert C."/>
        </authorList>
    </citation>
    <scope>NUCLEOTIDE SEQUENCE</scope>
    <source>
        <strain evidence="2">JCM 12862</strain>
    </source>
</reference>
<sequence>MSTTNTIVLRPRFKMELKRDNESVLKEFEMAKFTQNNFIITRIDDHVFIKYPKHKQHFWSPQLHLEINEISSNSCLVYGLFGPNPTVWTLFMFLHFMVAGLFIAFSIWAYTNWRLHSNYALQVSLMLFMVIAWFVLYFAGSIGKASSKKDMHELQEFMDSIIKNKPQFEQSGFID</sequence>
<gene>
    <name evidence="2" type="ORF">GCM10007962_00500</name>
</gene>
<keyword evidence="1" id="KW-1133">Transmembrane helix</keyword>
<name>A0A8J3FCW5_9FLAO</name>
<dbReference type="AlphaFoldDB" id="A0A8J3FCW5"/>